<dbReference type="UniPathway" id="UPA00281"/>
<dbReference type="EMBL" id="QJRX01000003">
    <property type="protein sequence ID" value="PYC27671.1"/>
    <property type="molecule type" value="Genomic_DNA"/>
</dbReference>
<evidence type="ECO:0000256" key="5">
    <source>
        <dbReference type="ARBA" id="ARBA00048200"/>
    </source>
</evidence>
<dbReference type="PANTHER" id="PTHR10491:SF4">
    <property type="entry name" value="METHIONINE ADENOSYLTRANSFERASE 2 SUBUNIT BETA"/>
    <property type="match status" value="1"/>
</dbReference>
<evidence type="ECO:0000256" key="3">
    <source>
        <dbReference type="ARBA" id="ARBA00012929"/>
    </source>
</evidence>
<comment type="caution">
    <text evidence="8">The sequence shown here is derived from an EMBL/GenBank/DDBJ whole genome shotgun (WGS) entry which is preliminary data.</text>
</comment>
<feature type="domain" description="RmlD-like substrate binding" evidence="7">
    <location>
        <begin position="1"/>
        <end position="287"/>
    </location>
</feature>
<dbReference type="RefSeq" id="WP_110681966.1">
    <property type="nucleotide sequence ID" value="NZ_QJRX01000003.1"/>
</dbReference>
<dbReference type="GO" id="GO:0009243">
    <property type="term" value="P:O antigen biosynthetic process"/>
    <property type="evidence" value="ECO:0007669"/>
    <property type="project" value="UniProtKB-UniPathway"/>
</dbReference>
<evidence type="ECO:0000256" key="6">
    <source>
        <dbReference type="RuleBase" id="RU364082"/>
    </source>
</evidence>
<evidence type="ECO:0000259" key="7">
    <source>
        <dbReference type="Pfam" id="PF04321"/>
    </source>
</evidence>
<keyword evidence="6" id="KW-0521">NADP</keyword>
<evidence type="ECO:0000256" key="4">
    <source>
        <dbReference type="ARBA" id="ARBA00017099"/>
    </source>
</evidence>
<dbReference type="SUPFAM" id="SSF51735">
    <property type="entry name" value="NAD(P)-binding Rossmann-fold domains"/>
    <property type="match status" value="1"/>
</dbReference>
<dbReference type="InterPro" id="IPR005913">
    <property type="entry name" value="dTDP_dehydrorham_reduct"/>
</dbReference>
<sequence length="293" mass="32659">MRILITGAHGQVGHALMRSVPDKIETVALPLDITEQGQVARCLVEVAPDAIINAAAYTAVDRAENDRQRAYAVNRDGVAWLADAAERLAIPMFHLSSDYVFHGDACVPYREVDACAPLNVYGASKLAGEQVLAERCSRWLVLRSSWVFGVHGSNFVKTMLALAGERDELAVVSDQWGCPTSAMSIASTLWRLVELYYQQGVLSWGCYHFSGTPICSWYDFAEMIFLQAHELGLITRVPKLRALATSDYPTAALRPRWSVLDCSRLQTEFGIPQPDWRLDLYQVLQEIRQSMHG</sequence>
<reference evidence="8 9" key="1">
    <citation type="submission" date="2018-06" db="EMBL/GenBank/DDBJ databases">
        <title>Pseudomonas diversity within urban Lake Michigan freshwaters.</title>
        <authorList>
            <person name="Batrich M."/>
            <person name="Hatzopoulos T."/>
            <person name="Putonti C."/>
        </authorList>
    </citation>
    <scope>NUCLEOTIDE SEQUENCE [LARGE SCALE GENOMIC DNA]</scope>
    <source>
        <strain evidence="8 9">MB-090714</strain>
    </source>
</reference>
<dbReference type="GO" id="GO:0005829">
    <property type="term" value="C:cytosol"/>
    <property type="evidence" value="ECO:0007669"/>
    <property type="project" value="TreeGrafter"/>
</dbReference>
<dbReference type="UniPathway" id="UPA00124"/>
<comment type="function">
    <text evidence="6">Catalyzes the reduction of dTDP-6-deoxy-L-lyxo-4-hexulose to yield dTDP-L-rhamnose.</text>
</comment>
<dbReference type="GO" id="GO:0019305">
    <property type="term" value="P:dTDP-rhamnose biosynthetic process"/>
    <property type="evidence" value="ECO:0007669"/>
    <property type="project" value="UniProtKB-UniPathway"/>
</dbReference>
<evidence type="ECO:0000313" key="8">
    <source>
        <dbReference type="EMBL" id="PYC27671.1"/>
    </source>
</evidence>
<dbReference type="NCBIfam" id="TIGR01214">
    <property type="entry name" value="rmlD"/>
    <property type="match status" value="1"/>
</dbReference>
<comment type="catalytic activity">
    <reaction evidence="5 6">
        <text>dTDP-beta-L-rhamnose + NADP(+) = dTDP-4-dehydro-beta-L-rhamnose + NADPH + H(+)</text>
        <dbReference type="Rhea" id="RHEA:21796"/>
        <dbReference type="ChEBI" id="CHEBI:15378"/>
        <dbReference type="ChEBI" id="CHEBI:57510"/>
        <dbReference type="ChEBI" id="CHEBI:57783"/>
        <dbReference type="ChEBI" id="CHEBI:58349"/>
        <dbReference type="ChEBI" id="CHEBI:62830"/>
        <dbReference type="EC" id="1.1.1.133"/>
    </reaction>
</comment>
<dbReference type="InterPro" id="IPR036291">
    <property type="entry name" value="NAD(P)-bd_dom_sf"/>
</dbReference>
<comment type="similarity">
    <text evidence="2 6">Belongs to the dTDP-4-dehydrorhamnose reductase family.</text>
</comment>
<accession>A0A2V4L0R6</accession>
<dbReference type="Proteomes" id="UP000248146">
    <property type="component" value="Unassembled WGS sequence"/>
</dbReference>
<dbReference type="Gene3D" id="3.40.50.720">
    <property type="entry name" value="NAD(P)-binding Rossmann-like Domain"/>
    <property type="match status" value="1"/>
</dbReference>
<dbReference type="Pfam" id="PF04321">
    <property type="entry name" value="RmlD_sub_bind"/>
    <property type="match status" value="1"/>
</dbReference>
<comment type="pathway">
    <text evidence="1 6">Carbohydrate biosynthesis; dTDP-L-rhamnose biosynthesis.</text>
</comment>
<dbReference type="InterPro" id="IPR029903">
    <property type="entry name" value="RmlD-like-bd"/>
</dbReference>
<keyword evidence="6" id="KW-0560">Oxidoreductase</keyword>
<organism evidence="8 9">
    <name type="scientific">Aquipseudomonas alcaligenes</name>
    <name type="common">Pseudomonas alcaligenes</name>
    <dbReference type="NCBI Taxonomy" id="43263"/>
    <lineage>
        <taxon>Bacteria</taxon>
        <taxon>Pseudomonadati</taxon>
        <taxon>Pseudomonadota</taxon>
        <taxon>Gammaproteobacteria</taxon>
        <taxon>Pseudomonadales</taxon>
        <taxon>Pseudomonadaceae</taxon>
        <taxon>Aquipseudomonas</taxon>
    </lineage>
</organism>
<proteinExistence type="inferred from homology"/>
<dbReference type="PANTHER" id="PTHR10491">
    <property type="entry name" value="DTDP-4-DEHYDRORHAMNOSE REDUCTASE"/>
    <property type="match status" value="1"/>
</dbReference>
<dbReference type="EC" id="1.1.1.133" evidence="3 6"/>
<dbReference type="CDD" id="cd05254">
    <property type="entry name" value="dTDP_HR_like_SDR_e"/>
    <property type="match status" value="1"/>
</dbReference>
<evidence type="ECO:0000256" key="1">
    <source>
        <dbReference type="ARBA" id="ARBA00004781"/>
    </source>
</evidence>
<evidence type="ECO:0000256" key="2">
    <source>
        <dbReference type="ARBA" id="ARBA00010944"/>
    </source>
</evidence>
<dbReference type="Gene3D" id="3.90.25.10">
    <property type="entry name" value="UDP-galactose 4-epimerase, domain 1"/>
    <property type="match status" value="1"/>
</dbReference>
<evidence type="ECO:0000313" key="9">
    <source>
        <dbReference type="Proteomes" id="UP000248146"/>
    </source>
</evidence>
<dbReference type="AlphaFoldDB" id="A0A2V4L0R6"/>
<gene>
    <name evidence="8" type="primary">rfbD</name>
    <name evidence="8" type="ORF">DMO17_07770</name>
</gene>
<protein>
    <recommendedName>
        <fullName evidence="4 6">dTDP-4-dehydrorhamnose reductase</fullName>
        <ecNumber evidence="3 6">1.1.1.133</ecNumber>
    </recommendedName>
</protein>
<name>A0A2V4L0R6_AQUAC</name>
<dbReference type="OrthoDB" id="9803892at2"/>
<dbReference type="GO" id="GO:0008831">
    <property type="term" value="F:dTDP-4-dehydrorhamnose reductase activity"/>
    <property type="evidence" value="ECO:0007669"/>
    <property type="project" value="UniProtKB-EC"/>
</dbReference>
<comment type="cofactor">
    <cofactor evidence="6">
        <name>Mg(2+)</name>
        <dbReference type="ChEBI" id="CHEBI:18420"/>
    </cofactor>
    <text evidence="6">Binds 1 Mg(2+) ion per monomer.</text>
</comment>